<name>A0A9W6Z6N3_9STRA</name>
<accession>A0A9W6Z6N3</accession>
<dbReference type="GO" id="GO:0000159">
    <property type="term" value="C:protein phosphatase type 2A complex"/>
    <property type="evidence" value="ECO:0007669"/>
    <property type="project" value="TreeGrafter"/>
</dbReference>
<evidence type="ECO:0000313" key="3">
    <source>
        <dbReference type="EMBL" id="GMH48284.1"/>
    </source>
</evidence>
<dbReference type="GO" id="GO:0019888">
    <property type="term" value="F:protein phosphatase regulator activity"/>
    <property type="evidence" value="ECO:0007669"/>
    <property type="project" value="TreeGrafter"/>
</dbReference>
<dbReference type="OrthoDB" id="340346at2759"/>
<dbReference type="InterPro" id="IPR051023">
    <property type="entry name" value="PP2A_Regulatory_Subunit_A"/>
</dbReference>
<feature type="repeat" description="HEAT" evidence="2">
    <location>
        <begin position="194"/>
        <end position="232"/>
    </location>
</feature>
<dbReference type="InterPro" id="IPR011989">
    <property type="entry name" value="ARM-like"/>
</dbReference>
<dbReference type="PROSITE" id="PS50077">
    <property type="entry name" value="HEAT_REPEAT"/>
    <property type="match status" value="2"/>
</dbReference>
<feature type="repeat" description="HEAT" evidence="2">
    <location>
        <begin position="10"/>
        <end position="46"/>
    </location>
</feature>
<dbReference type="InterPro" id="IPR021133">
    <property type="entry name" value="HEAT_type_2"/>
</dbReference>
<evidence type="ECO:0000313" key="4">
    <source>
        <dbReference type="Proteomes" id="UP001165082"/>
    </source>
</evidence>
<dbReference type="InterPro" id="IPR016024">
    <property type="entry name" value="ARM-type_fold"/>
</dbReference>
<dbReference type="GO" id="GO:0005634">
    <property type="term" value="C:nucleus"/>
    <property type="evidence" value="ECO:0007669"/>
    <property type="project" value="TreeGrafter"/>
</dbReference>
<dbReference type="Gene3D" id="1.25.10.10">
    <property type="entry name" value="Leucine-rich Repeat Variant"/>
    <property type="match status" value="1"/>
</dbReference>
<dbReference type="AlphaFoldDB" id="A0A9W6Z6N3"/>
<keyword evidence="4" id="KW-1185">Reference proteome</keyword>
<keyword evidence="1" id="KW-0677">Repeat</keyword>
<dbReference type="PANTHER" id="PTHR10648:SF4">
    <property type="entry name" value="PROTEIN PHOSPHATASE 2 (FORMERLY 2A), REGULATORY SUBUNIT A, BETA ISOFORM-RELATED"/>
    <property type="match status" value="1"/>
</dbReference>
<dbReference type="SUPFAM" id="SSF48371">
    <property type="entry name" value="ARM repeat"/>
    <property type="match status" value="1"/>
</dbReference>
<organism evidence="3 4">
    <name type="scientific">Triparma retinervis</name>
    <dbReference type="NCBI Taxonomy" id="2557542"/>
    <lineage>
        <taxon>Eukaryota</taxon>
        <taxon>Sar</taxon>
        <taxon>Stramenopiles</taxon>
        <taxon>Ochrophyta</taxon>
        <taxon>Bolidophyceae</taxon>
        <taxon>Parmales</taxon>
        <taxon>Triparmaceae</taxon>
        <taxon>Triparma</taxon>
    </lineage>
</organism>
<evidence type="ECO:0000256" key="2">
    <source>
        <dbReference type="PROSITE-ProRule" id="PRU00103"/>
    </source>
</evidence>
<evidence type="ECO:0000256" key="1">
    <source>
        <dbReference type="ARBA" id="ARBA00022737"/>
    </source>
</evidence>
<sequence>MDIYLLQCKLLPIATRLAEDKSPHVRLAVAGQCDRLLGALGAHWIMVLIDLFQGLLSDEDDRVRTEAVYCTPRLVARVLDGCKRDMQGDVTGSLLLTLGKMLTDKSVMVRVALATAAGQLLVSIAREKGGEGEGGGNGAILPVVQRLLHDPDPSVCSNALRAVANASHSINAKSESDSGVDFVPVLKEKQVMRLLPTLSHLSSNSKWRVRRSAVEVVPALVKSTAGMKARAEIGKLVVDLLTDRVAAVRKAASFALCSAAGGGKKGKTDDWLQVVVMPHLESCAKSSDHKQRLVCLHMIRTLITKQREEQLWKKDCRCLIRFFEILIELSEDSLPNVKLNVGRVLGDVGWKAVIKEAGLKGGKGKEKLEGVKERVKGCLKAMMGDPDRDVKYYAKAAKEREGGEQTFVERSEA</sequence>
<proteinExistence type="predicted"/>
<dbReference type="EMBL" id="BRXZ01004408">
    <property type="protein sequence ID" value="GMH48284.1"/>
    <property type="molecule type" value="Genomic_DNA"/>
</dbReference>
<dbReference type="GO" id="GO:0005829">
    <property type="term" value="C:cytosol"/>
    <property type="evidence" value="ECO:0007669"/>
    <property type="project" value="TreeGrafter"/>
</dbReference>
<comment type="caution">
    <text evidence="3">The sequence shown here is derived from an EMBL/GenBank/DDBJ whole genome shotgun (WGS) entry which is preliminary data.</text>
</comment>
<protein>
    <submittedName>
        <fullName evidence="3">Uncharacterized protein</fullName>
    </submittedName>
</protein>
<gene>
    <name evidence="3" type="ORF">TrRE_jg5884</name>
</gene>
<dbReference type="Proteomes" id="UP001165082">
    <property type="component" value="Unassembled WGS sequence"/>
</dbReference>
<dbReference type="PANTHER" id="PTHR10648">
    <property type="entry name" value="SERINE/THREONINE-PROTEIN PHOSPHATASE PP2A 65 KDA REGULATORY SUBUNIT"/>
    <property type="match status" value="1"/>
</dbReference>
<reference evidence="3" key="1">
    <citation type="submission" date="2022-07" db="EMBL/GenBank/DDBJ databases">
        <title>Genome analysis of Parmales, a sister group of diatoms, reveals the evolutionary specialization of diatoms from phago-mixotrophs to photoautotrophs.</title>
        <authorList>
            <person name="Ban H."/>
            <person name="Sato S."/>
            <person name="Yoshikawa S."/>
            <person name="Kazumasa Y."/>
            <person name="Nakamura Y."/>
            <person name="Ichinomiya M."/>
            <person name="Saitoh K."/>
            <person name="Sato N."/>
            <person name="Blanc-Mathieu R."/>
            <person name="Endo H."/>
            <person name="Kuwata A."/>
            <person name="Ogata H."/>
        </authorList>
    </citation>
    <scope>NUCLEOTIDE SEQUENCE</scope>
</reference>